<dbReference type="Pfam" id="PF08501">
    <property type="entry name" value="Shikimate_dh_N"/>
    <property type="match status" value="1"/>
</dbReference>
<dbReference type="Pfam" id="PF01488">
    <property type="entry name" value="Shikimate_DH"/>
    <property type="match status" value="1"/>
</dbReference>
<feature type="domain" description="Quinate/shikimate 5-dehydrogenase/glutamyl-tRNA reductase" evidence="1">
    <location>
        <begin position="369"/>
        <end position="425"/>
    </location>
</feature>
<name>A0ABP0C6H6_9PEZI</name>
<dbReference type="Gene3D" id="3.20.20.70">
    <property type="entry name" value="Aldolase class I"/>
    <property type="match status" value="1"/>
</dbReference>
<reference evidence="3 4" key="1">
    <citation type="submission" date="2024-01" db="EMBL/GenBank/DDBJ databases">
        <authorList>
            <person name="Allen C."/>
            <person name="Tagirdzhanova G."/>
        </authorList>
    </citation>
    <scope>NUCLEOTIDE SEQUENCE [LARGE SCALE GENOMIC DNA]</scope>
</reference>
<comment type="caution">
    <text evidence="3">The sequence shown here is derived from an EMBL/GenBank/DDBJ whole genome shotgun (WGS) entry which is preliminary data.</text>
</comment>
<evidence type="ECO:0000313" key="4">
    <source>
        <dbReference type="Proteomes" id="UP001642482"/>
    </source>
</evidence>
<organism evidence="3 4">
    <name type="scientific">Sporothrix eucalyptigena</name>
    <dbReference type="NCBI Taxonomy" id="1812306"/>
    <lineage>
        <taxon>Eukaryota</taxon>
        <taxon>Fungi</taxon>
        <taxon>Dikarya</taxon>
        <taxon>Ascomycota</taxon>
        <taxon>Pezizomycotina</taxon>
        <taxon>Sordariomycetes</taxon>
        <taxon>Sordariomycetidae</taxon>
        <taxon>Ophiostomatales</taxon>
        <taxon>Ophiostomataceae</taxon>
        <taxon>Sporothrix</taxon>
    </lineage>
</organism>
<dbReference type="EMBL" id="CAWUHD010000074">
    <property type="protein sequence ID" value="CAK7227619.1"/>
    <property type="molecule type" value="Genomic_DNA"/>
</dbReference>
<dbReference type="InterPro" id="IPR006151">
    <property type="entry name" value="Shikm_DH/Glu-tRNA_Rdtase"/>
</dbReference>
<dbReference type="PANTHER" id="PTHR21089:SF1">
    <property type="entry name" value="BIFUNCTIONAL 3-DEHYDROQUINATE DEHYDRATASE_SHIKIMATE DEHYDROGENASE, CHLOROPLASTIC"/>
    <property type="match status" value="1"/>
</dbReference>
<dbReference type="Gene3D" id="3.40.50.10860">
    <property type="entry name" value="Leucine Dehydrogenase, chain A, domain 1"/>
    <property type="match status" value="1"/>
</dbReference>
<dbReference type="Proteomes" id="UP001642482">
    <property type="component" value="Unassembled WGS sequence"/>
</dbReference>
<dbReference type="CDD" id="cd00502">
    <property type="entry name" value="DHQase_I"/>
    <property type="match status" value="1"/>
</dbReference>
<dbReference type="InterPro" id="IPR001381">
    <property type="entry name" value="DHquinase_I"/>
</dbReference>
<evidence type="ECO:0000259" key="1">
    <source>
        <dbReference type="Pfam" id="PF01488"/>
    </source>
</evidence>
<dbReference type="InterPro" id="IPR013708">
    <property type="entry name" value="Shikimate_DH-bd_N"/>
</dbReference>
<keyword evidence="4" id="KW-1185">Reference proteome</keyword>
<proteinExistence type="predicted"/>
<gene>
    <name evidence="3" type="ORF">SEUCBS140593_006636</name>
</gene>
<dbReference type="InterPro" id="IPR036291">
    <property type="entry name" value="NAD(P)-bd_dom_sf"/>
</dbReference>
<dbReference type="SUPFAM" id="SSF51735">
    <property type="entry name" value="NAD(P)-binding Rossmann-fold domains"/>
    <property type="match status" value="1"/>
</dbReference>
<evidence type="ECO:0000313" key="3">
    <source>
        <dbReference type="EMBL" id="CAK7227619.1"/>
    </source>
</evidence>
<protein>
    <recommendedName>
        <fullName evidence="5">Quinate repressor protein</fullName>
    </recommendedName>
</protein>
<dbReference type="SUPFAM" id="SSF51569">
    <property type="entry name" value="Aldolase"/>
    <property type="match status" value="1"/>
</dbReference>
<dbReference type="Pfam" id="PF01487">
    <property type="entry name" value="DHquinase_I"/>
    <property type="match status" value="1"/>
</dbReference>
<dbReference type="SUPFAM" id="SSF53223">
    <property type="entry name" value="Aminoacid dehydrogenase-like, N-terminal domain"/>
    <property type="match status" value="1"/>
</dbReference>
<accession>A0ABP0C6H6</accession>
<dbReference type="InterPro" id="IPR013785">
    <property type="entry name" value="Aldolase_TIM"/>
</dbReference>
<feature type="domain" description="Shikimate dehydrogenase substrate binding N-terminal" evidence="2">
    <location>
        <begin position="240"/>
        <end position="320"/>
    </location>
</feature>
<evidence type="ECO:0008006" key="5">
    <source>
        <dbReference type="Google" id="ProtNLM"/>
    </source>
</evidence>
<dbReference type="Gene3D" id="3.40.50.720">
    <property type="entry name" value="NAD(P)-binding Rossmann-like Domain"/>
    <property type="match status" value="1"/>
</dbReference>
<dbReference type="PANTHER" id="PTHR21089">
    <property type="entry name" value="SHIKIMATE DEHYDROGENASE"/>
    <property type="match status" value="1"/>
</dbReference>
<dbReference type="InterPro" id="IPR046346">
    <property type="entry name" value="Aminoacid_DH-like_N_sf"/>
</dbReference>
<sequence>MDLRSTDLIADALELVIDLERFLGEDGRFDGVAATRIAKTYYTLRRNVRLPIILHVQGSSSGNGPGRGADLWSVYLDVLRYGLRLAPEYLTLDLRCDPQAAKMLTAQKHSTKIIGHFFDPCPGPGGWELPSRLQLVSSAIQYNCDLVRICQPAISPADNMAVQRFRYHVKTSEFKHMPLIAYNIGHMGRTSLYINPVLTPITHEFAATGPEEHSDGMVTVQAAQNALYASFILDPLVFGIFGNAVTSAMSPVMHNAAFKFCGMPHHYRTFQSSSLVDLDAIVRDPNFGGASISAPFKKEIVSLLDYVSPEAQAIGAVNTLIPLRSPKLQSLLDRNRAGPVVALFGDNTDWIGIHTCVKRHLSPINAVRKRTTALVLGAGGMAQAAVYAAIRLDVKTIFVYNRTFENAEKLVNQFNGRFFSAHNIDLVANTSGSCQSGSTTPPNQKTGPIAVHALPSIDEPWPAGIDPPTIIVACISRVSENGEPMPKIVLPDSWLASQTGGVVVEVS</sequence>
<dbReference type="InterPro" id="IPR022893">
    <property type="entry name" value="Shikimate_DH_fam"/>
</dbReference>
<evidence type="ECO:0000259" key="2">
    <source>
        <dbReference type="Pfam" id="PF08501"/>
    </source>
</evidence>